<dbReference type="InterPro" id="IPR053151">
    <property type="entry name" value="RNase_H-like"/>
</dbReference>
<dbReference type="Proteomes" id="UP001371456">
    <property type="component" value="Unassembled WGS sequence"/>
</dbReference>
<evidence type="ECO:0000259" key="1">
    <source>
        <dbReference type="PROSITE" id="PS50879"/>
    </source>
</evidence>
<dbReference type="Gene3D" id="3.30.420.10">
    <property type="entry name" value="Ribonuclease H-like superfamily/Ribonuclease H"/>
    <property type="match status" value="1"/>
</dbReference>
<dbReference type="InterPro" id="IPR044730">
    <property type="entry name" value="RNase_H-like_dom_plant"/>
</dbReference>
<feature type="domain" description="RNase H type-1" evidence="1">
    <location>
        <begin position="55"/>
        <end position="184"/>
    </location>
</feature>
<reference evidence="2 3" key="1">
    <citation type="submission" date="2024-02" db="EMBL/GenBank/DDBJ databases">
        <title>de novo genome assembly of Solanum bulbocastanum strain 11H21.</title>
        <authorList>
            <person name="Hosaka A.J."/>
        </authorList>
    </citation>
    <scope>NUCLEOTIDE SEQUENCE [LARGE SCALE GENOMIC DNA]</scope>
    <source>
        <tissue evidence="2">Young leaves</tissue>
    </source>
</reference>
<organism evidence="2 3">
    <name type="scientific">Solanum bulbocastanum</name>
    <name type="common">Wild potato</name>
    <dbReference type="NCBI Taxonomy" id="147425"/>
    <lineage>
        <taxon>Eukaryota</taxon>
        <taxon>Viridiplantae</taxon>
        <taxon>Streptophyta</taxon>
        <taxon>Embryophyta</taxon>
        <taxon>Tracheophyta</taxon>
        <taxon>Spermatophyta</taxon>
        <taxon>Magnoliopsida</taxon>
        <taxon>eudicotyledons</taxon>
        <taxon>Gunneridae</taxon>
        <taxon>Pentapetalae</taxon>
        <taxon>asterids</taxon>
        <taxon>lamiids</taxon>
        <taxon>Solanales</taxon>
        <taxon>Solanaceae</taxon>
        <taxon>Solanoideae</taxon>
        <taxon>Solaneae</taxon>
        <taxon>Solanum</taxon>
    </lineage>
</organism>
<dbReference type="InterPro" id="IPR036397">
    <property type="entry name" value="RNaseH_sf"/>
</dbReference>
<sequence length="203" mass="23522">MTEYIVESIKPGMTETLDKAWWMGNSKGEFTVKSTDHLNYKPNLYFHIVKWEAPDEGWVKCNTDGARKGNPGESSYGFCLRNSTGDLLYAEAQCIDITTNIEAEIIAMWNALKYCKRQGINNIILETDSLSLKNMIMRDWKIPWSLTEKIEEIQKIMANMHIQVMHIFREANELADCIANLAIIQEEKQHYDSFHSLPSRVRR</sequence>
<protein>
    <recommendedName>
        <fullName evidence="1">RNase H type-1 domain-containing protein</fullName>
    </recommendedName>
</protein>
<dbReference type="GO" id="GO:0003676">
    <property type="term" value="F:nucleic acid binding"/>
    <property type="evidence" value="ECO:0007669"/>
    <property type="project" value="InterPro"/>
</dbReference>
<dbReference type="InterPro" id="IPR012337">
    <property type="entry name" value="RNaseH-like_sf"/>
</dbReference>
<dbReference type="SUPFAM" id="SSF53098">
    <property type="entry name" value="Ribonuclease H-like"/>
    <property type="match status" value="1"/>
</dbReference>
<accession>A0AAN8T0C2</accession>
<dbReference type="PROSITE" id="PS50879">
    <property type="entry name" value="RNASE_H_1"/>
    <property type="match status" value="1"/>
</dbReference>
<dbReference type="InterPro" id="IPR002156">
    <property type="entry name" value="RNaseH_domain"/>
</dbReference>
<dbReference type="Pfam" id="PF13456">
    <property type="entry name" value="RVT_3"/>
    <property type="match status" value="1"/>
</dbReference>
<dbReference type="GO" id="GO:0004523">
    <property type="term" value="F:RNA-DNA hybrid ribonuclease activity"/>
    <property type="evidence" value="ECO:0007669"/>
    <property type="project" value="InterPro"/>
</dbReference>
<dbReference type="PANTHER" id="PTHR47723">
    <property type="entry name" value="OS05G0353850 PROTEIN"/>
    <property type="match status" value="1"/>
</dbReference>
<dbReference type="CDD" id="cd06222">
    <property type="entry name" value="RNase_H_like"/>
    <property type="match status" value="1"/>
</dbReference>
<dbReference type="EMBL" id="JBANQN010000010">
    <property type="protein sequence ID" value="KAK6777990.1"/>
    <property type="molecule type" value="Genomic_DNA"/>
</dbReference>
<name>A0AAN8T0C2_SOLBU</name>
<evidence type="ECO:0000313" key="2">
    <source>
        <dbReference type="EMBL" id="KAK6777990.1"/>
    </source>
</evidence>
<dbReference type="PANTHER" id="PTHR47723:SF24">
    <property type="entry name" value="RNASE H TYPE-1 DOMAIN-CONTAINING PROTEIN"/>
    <property type="match status" value="1"/>
</dbReference>
<comment type="caution">
    <text evidence="2">The sequence shown here is derived from an EMBL/GenBank/DDBJ whole genome shotgun (WGS) entry which is preliminary data.</text>
</comment>
<dbReference type="AlphaFoldDB" id="A0AAN8T0C2"/>
<proteinExistence type="predicted"/>
<keyword evidence="3" id="KW-1185">Reference proteome</keyword>
<evidence type="ECO:0000313" key="3">
    <source>
        <dbReference type="Proteomes" id="UP001371456"/>
    </source>
</evidence>
<gene>
    <name evidence="2" type="ORF">RDI58_024708</name>
</gene>